<dbReference type="EMBL" id="JAKUCV010006610">
    <property type="protein sequence ID" value="KAJ4826648.1"/>
    <property type="molecule type" value="Genomic_DNA"/>
</dbReference>
<dbReference type="AlphaFoldDB" id="A0A9Q0J343"/>
<feature type="compositionally biased region" description="Polar residues" evidence="1">
    <location>
        <begin position="216"/>
        <end position="228"/>
    </location>
</feature>
<accession>A0A9Q0J343</accession>
<sequence>DLCKVYCTICTEKEDLVERKMEKKQEEEKQQKTDKPTTTETQQEREGSLEGLPMKDSPYLQYKDVEEYNRKGYGAEGHLQPQTGRGAGATDAPTPSGASVPSEAEATSTDKWEHSGSASDQEEEEEALSLCDLPVNFIEEEINNNQEINNQSGKEEIDEETGTNQEEFNFGPFCGGGCVSTDSEMCAAEDVFFQGQILPLRLSVSSETGHYKFKQDTSLNPSRSVSRSESMDHNFFSSRSSSCRSHYSSSSTSTSNSNSIATPIRTTSSKPRVQNQFRYSLPSPKPQIRLSNASKGNAASNRTRSSSICSVGAAEPVPVNIVIMKDSNSPGNGNNEKAERGCSVDEKLLLELKMKKRMEQKQQGKQAMSRHRTFEWIKELSHASYLDHEEEKRAS</sequence>
<feature type="region of interest" description="Disordered" evidence="1">
    <location>
        <begin position="213"/>
        <end position="307"/>
    </location>
</feature>
<feature type="region of interest" description="Disordered" evidence="1">
    <location>
        <begin position="145"/>
        <end position="168"/>
    </location>
</feature>
<dbReference type="Proteomes" id="UP001141552">
    <property type="component" value="Unassembled WGS sequence"/>
</dbReference>
<dbReference type="InterPro" id="IPR018930">
    <property type="entry name" value="LEA-18"/>
</dbReference>
<feature type="non-terminal residue" evidence="2">
    <location>
        <position position="395"/>
    </location>
</feature>
<keyword evidence="3" id="KW-1185">Reference proteome</keyword>
<name>A0A9Q0J343_9ROSI</name>
<evidence type="ECO:0000256" key="1">
    <source>
        <dbReference type="SAM" id="MobiDB-lite"/>
    </source>
</evidence>
<reference evidence="2" key="2">
    <citation type="journal article" date="2023" name="Plants (Basel)">
        <title>Annotation of the Turnera subulata (Passifloraceae) Draft Genome Reveals the S-Locus Evolved after the Divergence of Turneroideae from Passifloroideae in a Stepwise Manner.</title>
        <authorList>
            <person name="Henning P.M."/>
            <person name="Roalson E.H."/>
            <person name="Mir W."/>
            <person name="McCubbin A.G."/>
            <person name="Shore J.S."/>
        </authorList>
    </citation>
    <scope>NUCLEOTIDE SEQUENCE</scope>
    <source>
        <strain evidence="2">F60SS</strain>
    </source>
</reference>
<reference evidence="2" key="1">
    <citation type="submission" date="2022-02" db="EMBL/GenBank/DDBJ databases">
        <authorList>
            <person name="Henning P.M."/>
            <person name="McCubbin A.G."/>
            <person name="Shore J.S."/>
        </authorList>
    </citation>
    <scope>NUCLEOTIDE SEQUENCE</scope>
    <source>
        <strain evidence="2">F60SS</strain>
        <tissue evidence="2">Leaves</tissue>
    </source>
</reference>
<dbReference type="PANTHER" id="PTHR33922:SF2">
    <property type="entry name" value="OS07G0589600 PROTEIN"/>
    <property type="match status" value="1"/>
</dbReference>
<organism evidence="2 3">
    <name type="scientific">Turnera subulata</name>
    <dbReference type="NCBI Taxonomy" id="218843"/>
    <lineage>
        <taxon>Eukaryota</taxon>
        <taxon>Viridiplantae</taxon>
        <taxon>Streptophyta</taxon>
        <taxon>Embryophyta</taxon>
        <taxon>Tracheophyta</taxon>
        <taxon>Spermatophyta</taxon>
        <taxon>Magnoliopsida</taxon>
        <taxon>eudicotyledons</taxon>
        <taxon>Gunneridae</taxon>
        <taxon>Pentapetalae</taxon>
        <taxon>rosids</taxon>
        <taxon>fabids</taxon>
        <taxon>Malpighiales</taxon>
        <taxon>Passifloraceae</taxon>
        <taxon>Turnera</taxon>
    </lineage>
</organism>
<comment type="caution">
    <text evidence="2">The sequence shown here is derived from an EMBL/GenBank/DDBJ whole genome shotgun (WGS) entry which is preliminary data.</text>
</comment>
<feature type="compositionally biased region" description="Low complexity" evidence="1">
    <location>
        <begin position="237"/>
        <end position="259"/>
    </location>
</feature>
<proteinExistence type="predicted"/>
<dbReference type="Pfam" id="PF10714">
    <property type="entry name" value="LEA_6"/>
    <property type="match status" value="1"/>
</dbReference>
<feature type="region of interest" description="Disordered" evidence="1">
    <location>
        <begin position="16"/>
        <end position="127"/>
    </location>
</feature>
<dbReference type="PANTHER" id="PTHR33922">
    <property type="entry name" value="OS01G0888066 PROTEIN-RELATED"/>
    <property type="match status" value="1"/>
</dbReference>
<feature type="compositionally biased region" description="Basic and acidic residues" evidence="1">
    <location>
        <begin position="16"/>
        <end position="48"/>
    </location>
</feature>
<gene>
    <name evidence="2" type="ORF">Tsubulata_001525</name>
</gene>
<evidence type="ECO:0000313" key="3">
    <source>
        <dbReference type="Proteomes" id="UP001141552"/>
    </source>
</evidence>
<feature type="compositionally biased region" description="Polar residues" evidence="1">
    <location>
        <begin position="260"/>
        <end position="278"/>
    </location>
</feature>
<feature type="compositionally biased region" description="Polar residues" evidence="1">
    <location>
        <begin position="289"/>
        <end position="307"/>
    </location>
</feature>
<protein>
    <submittedName>
        <fullName evidence="2">Uncharacterized protein</fullName>
    </submittedName>
</protein>
<evidence type="ECO:0000313" key="2">
    <source>
        <dbReference type="EMBL" id="KAJ4826648.1"/>
    </source>
</evidence>
<dbReference type="OrthoDB" id="778913at2759"/>